<dbReference type="AlphaFoldDB" id="A0A0P9IC48"/>
<reference evidence="1 2" key="1">
    <citation type="submission" date="2015-09" db="EMBL/GenBank/DDBJ databases">
        <title>Genome announcement of multiple Pseudomonas syringae strains.</title>
        <authorList>
            <person name="Thakur S."/>
            <person name="Wang P.W."/>
            <person name="Gong Y."/>
            <person name="Weir B.S."/>
            <person name="Guttman D.S."/>
        </authorList>
    </citation>
    <scope>NUCLEOTIDE SEQUENCE [LARGE SCALE GENOMIC DNA]</scope>
    <source>
        <strain evidence="1 2">ICMP2802</strain>
    </source>
</reference>
<dbReference type="SUPFAM" id="SSF56399">
    <property type="entry name" value="ADP-ribosylation"/>
    <property type="match status" value="1"/>
</dbReference>
<organism evidence="1 2">
    <name type="scientific">Pseudomonas syringae pv. aceris</name>
    <dbReference type="NCBI Taxonomy" id="199198"/>
    <lineage>
        <taxon>Bacteria</taxon>
        <taxon>Pseudomonadati</taxon>
        <taxon>Pseudomonadota</taxon>
        <taxon>Gammaproteobacteria</taxon>
        <taxon>Pseudomonadales</taxon>
        <taxon>Pseudomonadaceae</taxon>
        <taxon>Pseudomonas</taxon>
        <taxon>Pseudomonas syringae</taxon>
    </lineage>
</organism>
<name>A0A0P9IC48_PSESX</name>
<accession>A0A0P9IC48</accession>
<evidence type="ECO:0000313" key="1">
    <source>
        <dbReference type="EMBL" id="KPW06721.1"/>
    </source>
</evidence>
<dbReference type="EMBL" id="LJPM01000651">
    <property type="protein sequence ID" value="KPW06721.1"/>
    <property type="molecule type" value="Genomic_DNA"/>
</dbReference>
<dbReference type="PATRIC" id="fig|199198.5.peg.5800"/>
<sequence>GTSGAVFRSGQIKVGDVLVNTDVTSFSENPYVVSAFASSRAGAPASAMLGPVTFDDTSVVFVLPKGRYLRATPVAPFSASPDEAESIFLPGCYFQIDSIEEVSGEFYRIMKVQMQEVDRPIQGRALYDMRTGEPFSREQYALKLGTDAKVLVDRFFPQNPMTDLFSPH</sequence>
<dbReference type="Proteomes" id="UP000050297">
    <property type="component" value="Unassembled WGS sequence"/>
</dbReference>
<dbReference type="Gene3D" id="3.90.176.10">
    <property type="entry name" value="Toxin ADP-ribosyltransferase, Chain A, domain 1"/>
    <property type="match status" value="1"/>
</dbReference>
<proteinExistence type="predicted"/>
<comment type="caution">
    <text evidence="1">The sequence shown here is derived from an EMBL/GenBank/DDBJ whole genome shotgun (WGS) entry which is preliminary data.</text>
</comment>
<gene>
    <name evidence="1" type="ORF">ALO91_04015</name>
</gene>
<evidence type="ECO:0000313" key="2">
    <source>
        <dbReference type="Proteomes" id="UP000050297"/>
    </source>
</evidence>
<feature type="non-terminal residue" evidence="1">
    <location>
        <position position="1"/>
    </location>
</feature>
<evidence type="ECO:0008006" key="3">
    <source>
        <dbReference type="Google" id="ProtNLM"/>
    </source>
</evidence>
<protein>
    <recommendedName>
        <fullName evidence="3">ADP-ribosylating toxin protein</fullName>
    </recommendedName>
</protein>